<sequence length="49" mass="5196">MIVEHPDRPDWGKGQVQSSVAGKVTVNFQNTGKVVIDAAAITLQVVSFG</sequence>
<dbReference type="Proteomes" id="UP000244817">
    <property type="component" value="Unassembled WGS sequence"/>
</dbReference>
<keyword evidence="2" id="KW-1185">Reference proteome</keyword>
<dbReference type="OrthoDB" id="7361229at2"/>
<protein>
    <submittedName>
        <fullName evidence="1">DUF3553 domain-containing protein</fullName>
    </submittedName>
</protein>
<dbReference type="AlphaFoldDB" id="A0A2T7FUY3"/>
<organism evidence="1 2">
    <name type="scientific">Thalassorhabdomicrobium marinisediminis</name>
    <dbReference type="NCBI Taxonomy" id="2170577"/>
    <lineage>
        <taxon>Bacteria</taxon>
        <taxon>Pseudomonadati</taxon>
        <taxon>Pseudomonadota</taxon>
        <taxon>Alphaproteobacteria</taxon>
        <taxon>Rhodobacterales</taxon>
        <taxon>Paracoccaceae</taxon>
        <taxon>Thalassorhabdomicrobium</taxon>
    </lineage>
</organism>
<dbReference type="EMBL" id="QCYG01000007">
    <property type="protein sequence ID" value="PVA05967.1"/>
    <property type="molecule type" value="Genomic_DNA"/>
</dbReference>
<name>A0A2T7FUY3_9RHOB</name>
<accession>A0A2T7FUY3</accession>
<reference evidence="1 2" key="1">
    <citation type="submission" date="2018-04" db="EMBL/GenBank/DDBJ databases">
        <title>Pelagivirga bohaiensis gen. nov., sp. nov., a bacterium isolated from the Bohai Sea.</title>
        <authorList>
            <person name="Ji X."/>
        </authorList>
    </citation>
    <scope>NUCLEOTIDE SEQUENCE [LARGE SCALE GENOMIC DNA]</scope>
    <source>
        <strain evidence="1 2">BH-SD16</strain>
    </source>
</reference>
<evidence type="ECO:0000313" key="1">
    <source>
        <dbReference type="EMBL" id="PVA05967.1"/>
    </source>
</evidence>
<comment type="caution">
    <text evidence="1">The sequence shown here is derived from an EMBL/GenBank/DDBJ whole genome shotgun (WGS) entry which is preliminary data.</text>
</comment>
<dbReference type="Pfam" id="PF12073">
    <property type="entry name" value="DUF3553"/>
    <property type="match status" value="1"/>
</dbReference>
<dbReference type="InterPro" id="IPR021938">
    <property type="entry name" value="DUF3553"/>
</dbReference>
<evidence type="ECO:0000313" key="2">
    <source>
        <dbReference type="Proteomes" id="UP000244817"/>
    </source>
</evidence>
<proteinExistence type="predicted"/>
<gene>
    <name evidence="1" type="ORF">DC363_11645</name>
</gene>